<proteinExistence type="predicted"/>
<comment type="caution">
    <text evidence="6">The sequence shown here is derived from an EMBL/GenBank/DDBJ whole genome shotgun (WGS) entry which is preliminary data.</text>
</comment>
<dbReference type="Gene3D" id="1.10.357.10">
    <property type="entry name" value="Tetracycline Repressor, domain 2"/>
    <property type="match status" value="1"/>
</dbReference>
<dbReference type="SUPFAM" id="SSF48498">
    <property type="entry name" value="Tetracyclin repressor-like, C-terminal domain"/>
    <property type="match status" value="1"/>
</dbReference>
<accession>A0A9X5HEJ0</accession>
<evidence type="ECO:0000256" key="1">
    <source>
        <dbReference type="ARBA" id="ARBA00023015"/>
    </source>
</evidence>
<keyword evidence="7" id="KW-1185">Reference proteome</keyword>
<dbReference type="InterPro" id="IPR009057">
    <property type="entry name" value="Homeodomain-like_sf"/>
</dbReference>
<dbReference type="AlphaFoldDB" id="A0A9X5HEJ0"/>
<name>A0A9X5HEJ0_9ACTN</name>
<dbReference type="PANTHER" id="PTHR30055">
    <property type="entry name" value="HTH-TYPE TRANSCRIPTIONAL REGULATOR RUTR"/>
    <property type="match status" value="1"/>
</dbReference>
<keyword evidence="1" id="KW-0805">Transcription regulation</keyword>
<dbReference type="PANTHER" id="PTHR30055:SF234">
    <property type="entry name" value="HTH-TYPE TRANSCRIPTIONAL REGULATOR BETI"/>
    <property type="match status" value="1"/>
</dbReference>
<dbReference type="NCBIfam" id="NF041196">
    <property type="entry name" value="ScbR_bind_reg"/>
    <property type="match status" value="1"/>
</dbReference>
<protein>
    <submittedName>
        <fullName evidence="6">TetR/AcrR family transcriptional regulator</fullName>
    </submittedName>
</protein>
<evidence type="ECO:0000256" key="2">
    <source>
        <dbReference type="ARBA" id="ARBA00023125"/>
    </source>
</evidence>
<organism evidence="6 7">
    <name type="scientific">Actinospica acidiphila</name>
    <dbReference type="NCBI Taxonomy" id="304899"/>
    <lineage>
        <taxon>Bacteria</taxon>
        <taxon>Bacillati</taxon>
        <taxon>Actinomycetota</taxon>
        <taxon>Actinomycetes</taxon>
        <taxon>Catenulisporales</taxon>
        <taxon>Actinospicaceae</taxon>
        <taxon>Actinospica</taxon>
    </lineage>
</organism>
<dbReference type="InterPro" id="IPR047923">
    <property type="entry name" value="ArpA-like"/>
</dbReference>
<dbReference type="PRINTS" id="PR00455">
    <property type="entry name" value="HTHTETR"/>
</dbReference>
<evidence type="ECO:0000256" key="4">
    <source>
        <dbReference type="PROSITE-ProRule" id="PRU00335"/>
    </source>
</evidence>
<dbReference type="Proteomes" id="UP000471745">
    <property type="component" value="Unassembled WGS sequence"/>
</dbReference>
<evidence type="ECO:0000256" key="3">
    <source>
        <dbReference type="ARBA" id="ARBA00023163"/>
    </source>
</evidence>
<feature type="DNA-binding region" description="H-T-H motif" evidence="4">
    <location>
        <begin position="31"/>
        <end position="50"/>
    </location>
</feature>
<keyword evidence="3" id="KW-0804">Transcription</keyword>
<dbReference type="EMBL" id="JAAGNA010000933">
    <property type="protein sequence ID" value="NEC52129.1"/>
    <property type="molecule type" value="Genomic_DNA"/>
</dbReference>
<dbReference type="SUPFAM" id="SSF46689">
    <property type="entry name" value="Homeodomain-like"/>
    <property type="match status" value="1"/>
</dbReference>
<dbReference type="GO" id="GO:0000976">
    <property type="term" value="F:transcription cis-regulatory region binding"/>
    <property type="evidence" value="ECO:0007669"/>
    <property type="project" value="TreeGrafter"/>
</dbReference>
<keyword evidence="2 4" id="KW-0238">DNA-binding</keyword>
<dbReference type="PROSITE" id="PS50977">
    <property type="entry name" value="HTH_TETR_2"/>
    <property type="match status" value="1"/>
</dbReference>
<reference evidence="6 7" key="1">
    <citation type="submission" date="2020-01" db="EMBL/GenBank/DDBJ databases">
        <title>Insect and environment-associated Actinomycetes.</title>
        <authorList>
            <person name="Currrie C."/>
            <person name="Chevrette M."/>
            <person name="Carlson C."/>
            <person name="Stubbendieck R."/>
            <person name="Wendt-Pienkowski E."/>
        </authorList>
    </citation>
    <scope>NUCLEOTIDE SEQUENCE [LARGE SCALE GENOMIC DNA]</scope>
    <source>
        <strain evidence="6 7">SID8189</strain>
    </source>
</reference>
<sequence>MAQQERAVRTRNAILRAAGEVFDELGYEAATISAILQRAKVTKGALYFHFSSKEELAQAVLTRQLTSVPRVPRRDLALQQGLDEALVLAHMLAAGEPLVRGSVRLTVEQGSPQDGLDRRAPMEGWIEHNVEILSAARDNGELLPSVDVAAAAKMFVGAFTGVQILSKVMTDRADLVERVADLQRHLMAGVAVPAVLVQLDFSPERGARAYEEAAKVKREAEPVAVD</sequence>
<dbReference type="GO" id="GO:0003700">
    <property type="term" value="F:DNA-binding transcription factor activity"/>
    <property type="evidence" value="ECO:0007669"/>
    <property type="project" value="TreeGrafter"/>
</dbReference>
<gene>
    <name evidence="6" type="ORF">G3I18_26740</name>
</gene>
<dbReference type="RefSeq" id="WP_163090743.1">
    <property type="nucleotide sequence ID" value="NZ_JAAGNA010000933.1"/>
</dbReference>
<dbReference type="PROSITE" id="PS01081">
    <property type="entry name" value="HTH_TETR_1"/>
    <property type="match status" value="1"/>
</dbReference>
<feature type="domain" description="HTH tetR-type" evidence="5">
    <location>
        <begin position="8"/>
        <end position="68"/>
    </location>
</feature>
<dbReference type="InterPro" id="IPR050109">
    <property type="entry name" value="HTH-type_TetR-like_transc_reg"/>
</dbReference>
<evidence type="ECO:0000259" key="5">
    <source>
        <dbReference type="PROSITE" id="PS50977"/>
    </source>
</evidence>
<evidence type="ECO:0000313" key="6">
    <source>
        <dbReference type="EMBL" id="NEC52129.1"/>
    </source>
</evidence>
<dbReference type="Pfam" id="PF00440">
    <property type="entry name" value="TetR_N"/>
    <property type="match status" value="1"/>
</dbReference>
<evidence type="ECO:0000313" key="7">
    <source>
        <dbReference type="Proteomes" id="UP000471745"/>
    </source>
</evidence>
<dbReference type="InterPro" id="IPR023772">
    <property type="entry name" value="DNA-bd_HTH_TetR-type_CS"/>
</dbReference>
<dbReference type="InterPro" id="IPR001647">
    <property type="entry name" value="HTH_TetR"/>
</dbReference>
<dbReference type="InterPro" id="IPR036271">
    <property type="entry name" value="Tet_transcr_reg_TetR-rel_C_sf"/>
</dbReference>